<dbReference type="InterPro" id="IPR008927">
    <property type="entry name" value="6-PGluconate_DH-like_C_sf"/>
</dbReference>
<evidence type="ECO:0000256" key="3">
    <source>
        <dbReference type="ARBA" id="ARBA00023027"/>
    </source>
</evidence>
<evidence type="ECO:0000256" key="2">
    <source>
        <dbReference type="ARBA" id="ARBA00023002"/>
    </source>
</evidence>
<accession>A0AAD4KHP2</accession>
<dbReference type="Pfam" id="PF03446">
    <property type="entry name" value="NAD_binding_2"/>
    <property type="match status" value="1"/>
</dbReference>
<evidence type="ECO:0000256" key="4">
    <source>
        <dbReference type="PIRSR" id="PIRSR000103-1"/>
    </source>
</evidence>
<dbReference type="AlphaFoldDB" id="A0AAD4KHP2"/>
<keyword evidence="2" id="KW-0560">Oxidoreductase</keyword>
<dbReference type="Proteomes" id="UP001201262">
    <property type="component" value="Unassembled WGS sequence"/>
</dbReference>
<name>A0AAD4KHP2_9EURO</name>
<feature type="domain" description="3-hydroxyisobutyrate dehydrogenase-like NAD-binding" evidence="6">
    <location>
        <begin position="171"/>
        <end position="290"/>
    </location>
</feature>
<comment type="caution">
    <text evidence="7">The sequence shown here is derived from an EMBL/GenBank/DDBJ whole genome shotgun (WGS) entry which is preliminary data.</text>
</comment>
<dbReference type="SUPFAM" id="SSF48179">
    <property type="entry name" value="6-phosphogluconate dehydrogenase C-terminal domain-like"/>
    <property type="match status" value="1"/>
</dbReference>
<dbReference type="PIRSF" id="PIRSF000103">
    <property type="entry name" value="HIBADH"/>
    <property type="match status" value="1"/>
</dbReference>
<dbReference type="InterPro" id="IPR029154">
    <property type="entry name" value="HIBADH-like_NADP-bd"/>
</dbReference>
<dbReference type="GO" id="GO:0051287">
    <property type="term" value="F:NAD binding"/>
    <property type="evidence" value="ECO:0007669"/>
    <property type="project" value="InterPro"/>
</dbReference>
<dbReference type="InterPro" id="IPR051265">
    <property type="entry name" value="HIBADH-related_NP60_sf"/>
</dbReference>
<protein>
    <submittedName>
        <fullName evidence="7">6-phosphogluconate dehydrogenase</fullName>
    </submittedName>
</protein>
<feature type="active site" evidence="4">
    <location>
        <position position="177"/>
    </location>
</feature>
<dbReference type="InterPro" id="IPR036291">
    <property type="entry name" value="NAD(P)-bd_dom_sf"/>
</dbReference>
<feature type="domain" description="6-phosphogluconate dehydrogenase NADP-binding" evidence="5">
    <location>
        <begin position="4"/>
        <end position="154"/>
    </location>
</feature>
<dbReference type="GO" id="GO:0016491">
    <property type="term" value="F:oxidoreductase activity"/>
    <property type="evidence" value="ECO:0007669"/>
    <property type="project" value="UniProtKB-KW"/>
</dbReference>
<gene>
    <name evidence="7" type="ORF">BGW36DRAFT_303933</name>
</gene>
<proteinExistence type="inferred from homology"/>
<organism evidence="7 8">
    <name type="scientific">Talaromyces proteolyticus</name>
    <dbReference type="NCBI Taxonomy" id="1131652"/>
    <lineage>
        <taxon>Eukaryota</taxon>
        <taxon>Fungi</taxon>
        <taxon>Dikarya</taxon>
        <taxon>Ascomycota</taxon>
        <taxon>Pezizomycotina</taxon>
        <taxon>Eurotiomycetes</taxon>
        <taxon>Eurotiomycetidae</taxon>
        <taxon>Eurotiales</taxon>
        <taxon>Trichocomaceae</taxon>
        <taxon>Talaromyces</taxon>
        <taxon>Talaromyces sect. Bacilispori</taxon>
    </lineage>
</organism>
<evidence type="ECO:0000313" key="8">
    <source>
        <dbReference type="Proteomes" id="UP001201262"/>
    </source>
</evidence>
<dbReference type="Gene3D" id="1.10.1040.10">
    <property type="entry name" value="N-(1-d-carboxylethyl)-l-norvaline Dehydrogenase, domain 2"/>
    <property type="match status" value="1"/>
</dbReference>
<comment type="similarity">
    <text evidence="1">Belongs to the HIBADH-related family. NP60 subfamily.</text>
</comment>
<dbReference type="EMBL" id="JAJTJA010000011">
    <property type="protein sequence ID" value="KAH8692359.1"/>
    <property type="molecule type" value="Genomic_DNA"/>
</dbReference>
<dbReference type="Gene3D" id="3.40.50.720">
    <property type="entry name" value="NAD(P)-binding Rossmann-like Domain"/>
    <property type="match status" value="1"/>
</dbReference>
<dbReference type="Pfam" id="PF14833">
    <property type="entry name" value="NAD_binding_11"/>
    <property type="match status" value="1"/>
</dbReference>
<dbReference type="RefSeq" id="XP_046068356.1">
    <property type="nucleotide sequence ID" value="XM_046211926.1"/>
</dbReference>
<reference evidence="7" key="1">
    <citation type="submission" date="2021-12" db="EMBL/GenBank/DDBJ databases">
        <title>Convergent genome expansion in fungi linked to evolution of root-endophyte symbiosis.</title>
        <authorList>
            <consortium name="DOE Joint Genome Institute"/>
            <person name="Ke Y.-H."/>
            <person name="Bonito G."/>
            <person name="Liao H.-L."/>
            <person name="Looney B."/>
            <person name="Rojas-Flechas A."/>
            <person name="Nash J."/>
            <person name="Hameed K."/>
            <person name="Schadt C."/>
            <person name="Martin F."/>
            <person name="Crous P.W."/>
            <person name="Miettinen O."/>
            <person name="Magnuson J.K."/>
            <person name="Labbe J."/>
            <person name="Jacobson D."/>
            <person name="Doktycz M.J."/>
            <person name="Veneault-Fourrey C."/>
            <person name="Kuo A."/>
            <person name="Mondo S."/>
            <person name="Calhoun S."/>
            <person name="Riley R."/>
            <person name="Ohm R."/>
            <person name="LaButti K."/>
            <person name="Andreopoulos B."/>
            <person name="Pangilinan J."/>
            <person name="Nolan M."/>
            <person name="Tritt A."/>
            <person name="Clum A."/>
            <person name="Lipzen A."/>
            <person name="Daum C."/>
            <person name="Barry K."/>
            <person name="Grigoriev I.V."/>
            <person name="Vilgalys R."/>
        </authorList>
    </citation>
    <scope>NUCLEOTIDE SEQUENCE</scope>
    <source>
        <strain evidence="7">PMI_201</strain>
    </source>
</reference>
<dbReference type="PANTHER" id="PTHR43580">
    <property type="entry name" value="OXIDOREDUCTASE GLYR1-RELATED"/>
    <property type="match status" value="1"/>
</dbReference>
<sequence length="305" mass="33098">MSEQIAWIGLGNMGAGMCKNIVEKTRLRHPILIYDMDEQRAHNLHTRIVHTEVVSSIAAAAARADIIFYSVPDDKAVFAVLTEILSTGISGKLIVDCSTVHPDTTNQESKMVDQHGGHFVACPVFGAAAMADAGQLICILAGNAEDTAKVKPFTTGVMGKATIDFTGEEPGKATMMKIIGNTFVLNMVESLSEGHVLAEKSGLGTAQLHKFIEIMFPGPYTAYSTRMLTGDYYTRERPLFGVDMARKDARHALSLAQKAGMTMKHVELADVYLKVVQEQKGSQGELAAMYGAKRLESGLTFQNQK</sequence>
<dbReference type="PANTHER" id="PTHR43580:SF3">
    <property type="entry name" value="6-PHOSPHOGLUCONATE DEHYDROGENASE FAMILY PROTEIN (AFU_ORTHOLOGUE AFUA_2G11600)"/>
    <property type="match status" value="1"/>
</dbReference>
<evidence type="ECO:0000313" key="7">
    <source>
        <dbReference type="EMBL" id="KAH8692359.1"/>
    </source>
</evidence>
<dbReference type="InterPro" id="IPR006115">
    <property type="entry name" value="6PGDH_NADP-bd"/>
</dbReference>
<dbReference type="InterPro" id="IPR015815">
    <property type="entry name" value="HIBADH-related"/>
</dbReference>
<dbReference type="GO" id="GO:0050661">
    <property type="term" value="F:NADP binding"/>
    <property type="evidence" value="ECO:0007669"/>
    <property type="project" value="InterPro"/>
</dbReference>
<evidence type="ECO:0000259" key="6">
    <source>
        <dbReference type="Pfam" id="PF14833"/>
    </source>
</evidence>
<dbReference type="InterPro" id="IPR013328">
    <property type="entry name" value="6PGD_dom2"/>
</dbReference>
<dbReference type="SUPFAM" id="SSF51735">
    <property type="entry name" value="NAD(P)-binding Rossmann-fold domains"/>
    <property type="match status" value="1"/>
</dbReference>
<evidence type="ECO:0000259" key="5">
    <source>
        <dbReference type="Pfam" id="PF03446"/>
    </source>
</evidence>
<evidence type="ECO:0000256" key="1">
    <source>
        <dbReference type="ARBA" id="ARBA00007598"/>
    </source>
</evidence>
<keyword evidence="8" id="KW-1185">Reference proteome</keyword>
<dbReference type="GeneID" id="70242213"/>
<keyword evidence="3" id="KW-0520">NAD</keyword>